<dbReference type="EMBL" id="BAAAQB010000035">
    <property type="protein sequence ID" value="GAA2138421.1"/>
    <property type="molecule type" value="Genomic_DNA"/>
</dbReference>
<evidence type="ECO:0000313" key="2">
    <source>
        <dbReference type="Proteomes" id="UP001500102"/>
    </source>
</evidence>
<reference evidence="2" key="1">
    <citation type="journal article" date="2019" name="Int. J. Syst. Evol. Microbiol.">
        <title>The Global Catalogue of Microorganisms (GCM) 10K type strain sequencing project: providing services to taxonomists for standard genome sequencing and annotation.</title>
        <authorList>
            <consortium name="The Broad Institute Genomics Platform"/>
            <consortium name="The Broad Institute Genome Sequencing Center for Infectious Disease"/>
            <person name="Wu L."/>
            <person name="Ma J."/>
        </authorList>
    </citation>
    <scope>NUCLEOTIDE SEQUENCE [LARGE SCALE GENOMIC DNA]</scope>
    <source>
        <strain evidence="2">JCM 15921</strain>
    </source>
</reference>
<gene>
    <name evidence="1" type="ORF">GCM10009825_24760</name>
</gene>
<keyword evidence="2" id="KW-1185">Reference proteome</keyword>
<name>A0ABP5L3A6_9MICC</name>
<organism evidence="1 2">
    <name type="scientific">Arthrobacter humicola</name>
    <dbReference type="NCBI Taxonomy" id="409291"/>
    <lineage>
        <taxon>Bacteria</taxon>
        <taxon>Bacillati</taxon>
        <taxon>Actinomycetota</taxon>
        <taxon>Actinomycetes</taxon>
        <taxon>Micrococcales</taxon>
        <taxon>Micrococcaceae</taxon>
        <taxon>Arthrobacter</taxon>
    </lineage>
</organism>
<dbReference type="Proteomes" id="UP001500102">
    <property type="component" value="Unassembled WGS sequence"/>
</dbReference>
<comment type="caution">
    <text evidence="1">The sequence shown here is derived from an EMBL/GenBank/DDBJ whole genome shotgun (WGS) entry which is preliminary data.</text>
</comment>
<proteinExistence type="predicted"/>
<protein>
    <submittedName>
        <fullName evidence="1">Uncharacterized protein</fullName>
    </submittedName>
</protein>
<accession>A0ABP5L3A6</accession>
<dbReference type="RefSeq" id="WP_344366128.1">
    <property type="nucleotide sequence ID" value="NZ_BAAAQB010000035.1"/>
</dbReference>
<evidence type="ECO:0000313" key="1">
    <source>
        <dbReference type="EMBL" id="GAA2138421.1"/>
    </source>
</evidence>
<sequence>MNTHASAGASPNMMQGRPYNQSVRIKVTPADELAVRAWLSGCAETMRAMWEPFLD</sequence>